<accession>A0A915I669</accession>
<dbReference type="AlphaFoldDB" id="A0A915I669"/>
<organism evidence="2 3">
    <name type="scientific">Romanomermis culicivorax</name>
    <name type="common">Nematode worm</name>
    <dbReference type="NCBI Taxonomy" id="13658"/>
    <lineage>
        <taxon>Eukaryota</taxon>
        <taxon>Metazoa</taxon>
        <taxon>Ecdysozoa</taxon>
        <taxon>Nematoda</taxon>
        <taxon>Enoplea</taxon>
        <taxon>Dorylaimia</taxon>
        <taxon>Mermithida</taxon>
        <taxon>Mermithoidea</taxon>
        <taxon>Mermithidae</taxon>
        <taxon>Romanomermis</taxon>
    </lineage>
</organism>
<dbReference type="WBParaSite" id="nRc.2.0.1.t09633-RA">
    <property type="protein sequence ID" value="nRc.2.0.1.t09633-RA"/>
    <property type="gene ID" value="nRc.2.0.1.g09633"/>
</dbReference>
<keyword evidence="2" id="KW-1185">Reference proteome</keyword>
<protein>
    <submittedName>
        <fullName evidence="3">MHC class I antigen</fullName>
    </submittedName>
</protein>
<dbReference type="Proteomes" id="UP000887565">
    <property type="component" value="Unplaced"/>
</dbReference>
<keyword evidence="1" id="KW-0732">Signal</keyword>
<feature type="signal peptide" evidence="1">
    <location>
        <begin position="1"/>
        <end position="22"/>
    </location>
</feature>
<evidence type="ECO:0000256" key="1">
    <source>
        <dbReference type="SAM" id="SignalP"/>
    </source>
</evidence>
<evidence type="ECO:0000313" key="3">
    <source>
        <dbReference type="WBParaSite" id="nRc.2.0.1.t09633-RA"/>
    </source>
</evidence>
<feature type="chain" id="PRO_5037388514" evidence="1">
    <location>
        <begin position="23"/>
        <end position="68"/>
    </location>
</feature>
<reference evidence="3" key="1">
    <citation type="submission" date="2022-11" db="UniProtKB">
        <authorList>
            <consortium name="WormBaseParasite"/>
        </authorList>
    </citation>
    <scope>IDENTIFICATION</scope>
</reference>
<evidence type="ECO:0000313" key="2">
    <source>
        <dbReference type="Proteomes" id="UP000887565"/>
    </source>
</evidence>
<name>A0A915I669_ROMCU</name>
<proteinExistence type="predicted"/>
<sequence length="68" mass="7891">TEATVNCLFILLLLPYPAPLSTVATEFLEYRYQQGRIFAEFGPRDDWLILIEHGQMREGWSHVTAYCV</sequence>